<dbReference type="InterPro" id="IPR058792">
    <property type="entry name" value="Beta-barrel_RND_2"/>
</dbReference>
<dbReference type="PROSITE" id="PS51257">
    <property type="entry name" value="PROKAR_LIPOPROTEIN"/>
    <property type="match status" value="1"/>
</dbReference>
<evidence type="ECO:0000256" key="1">
    <source>
        <dbReference type="ARBA" id="ARBA00009477"/>
    </source>
</evidence>
<dbReference type="InterPro" id="IPR058647">
    <property type="entry name" value="BSH_CzcB-like"/>
</dbReference>
<feature type="domain" description="Multidrug resistance protein MdtA-like C-terminal permuted SH3" evidence="5">
    <location>
        <begin position="285"/>
        <end position="342"/>
    </location>
</feature>
<accession>A0ABV4NIM3</accession>
<proteinExistence type="inferred from homology"/>
<feature type="signal peptide" evidence="3">
    <location>
        <begin position="1"/>
        <end position="20"/>
    </location>
</feature>
<dbReference type="Gene3D" id="2.40.30.170">
    <property type="match status" value="1"/>
</dbReference>
<feature type="chain" id="PRO_5045768666" evidence="3">
    <location>
        <begin position="21"/>
        <end position="372"/>
    </location>
</feature>
<dbReference type="Pfam" id="PF25973">
    <property type="entry name" value="BSH_CzcB"/>
    <property type="match status" value="1"/>
</dbReference>
<dbReference type="Proteomes" id="UP001569414">
    <property type="component" value="Unassembled WGS sequence"/>
</dbReference>
<reference evidence="7 8" key="1">
    <citation type="submission" date="2024-08" db="EMBL/GenBank/DDBJ databases">
        <authorList>
            <person name="Ishaq N."/>
        </authorList>
    </citation>
    <scope>NUCLEOTIDE SEQUENCE [LARGE SCALE GENOMIC DNA]</scope>
    <source>
        <strain evidence="7 8">JCM 30400</strain>
    </source>
</reference>
<dbReference type="PANTHER" id="PTHR30469">
    <property type="entry name" value="MULTIDRUG RESISTANCE PROTEIN MDTA"/>
    <property type="match status" value="1"/>
</dbReference>
<feature type="domain" description="CzcB-like barrel-sandwich hybrid" evidence="6">
    <location>
        <begin position="63"/>
        <end position="198"/>
    </location>
</feature>
<protein>
    <submittedName>
        <fullName evidence="7">Efflux RND transporter periplasmic adaptor subunit</fullName>
    </submittedName>
</protein>
<evidence type="ECO:0000256" key="3">
    <source>
        <dbReference type="SAM" id="SignalP"/>
    </source>
</evidence>
<dbReference type="Pfam" id="PF25954">
    <property type="entry name" value="Beta-barrel_RND_2"/>
    <property type="match status" value="1"/>
</dbReference>
<evidence type="ECO:0000259" key="6">
    <source>
        <dbReference type="Pfam" id="PF25973"/>
    </source>
</evidence>
<dbReference type="EMBL" id="JBGMEL010000001">
    <property type="protein sequence ID" value="MFA0789059.1"/>
    <property type="molecule type" value="Genomic_DNA"/>
</dbReference>
<feature type="coiled-coil region" evidence="2">
    <location>
        <begin position="136"/>
        <end position="170"/>
    </location>
</feature>
<sequence length="372" mass="40787">MYRSLLFAALSFSLLLSACAPSEPTEQSGKPRPAVMVQPQVASAQLDAYPGEVRARFEPALAFRISGKIQRRLVNVGDRVEQGQPLAELDTEDLLLQLDSARARLTSAEADQRLASSELRRHRKLLERQLVSHSQFDAVETRFEASEARLQQAQAQLDVARNQAAYAELKAPESGVIARRMAEAGQVVAAGQGIFELATDGEREVRIDLPEQAISHFRVGQPLTVELWSQPGKSFPAQVRELSPAADPVSRTFEARVAFTQQTTGIEIGQSARVFAPKATTTDILQVPMSAVSADEGKAFVWVLEREHQTLHKTEVTVGPYGQEFVPVFSGLSAGDWIVAAGTHLLLEGQQVRPVDRLNRPIDPNRALAQQD</sequence>
<dbReference type="Gene3D" id="2.40.50.100">
    <property type="match status" value="1"/>
</dbReference>
<dbReference type="SUPFAM" id="SSF111369">
    <property type="entry name" value="HlyD-like secretion proteins"/>
    <property type="match status" value="1"/>
</dbReference>
<evidence type="ECO:0000313" key="7">
    <source>
        <dbReference type="EMBL" id="MFA0789059.1"/>
    </source>
</evidence>
<name>A0ABV4NIM3_9GAMM</name>
<comment type="similarity">
    <text evidence="1">Belongs to the membrane fusion protein (MFP) (TC 8.A.1) family.</text>
</comment>
<keyword evidence="3" id="KW-0732">Signal</keyword>
<evidence type="ECO:0000256" key="2">
    <source>
        <dbReference type="SAM" id="Coils"/>
    </source>
</evidence>
<comment type="caution">
    <text evidence="7">The sequence shown here is derived from an EMBL/GenBank/DDBJ whole genome shotgun (WGS) entry which is preliminary data.</text>
</comment>
<dbReference type="Gene3D" id="2.40.420.20">
    <property type="match status" value="1"/>
</dbReference>
<dbReference type="InterPro" id="IPR006143">
    <property type="entry name" value="RND_pump_MFP"/>
</dbReference>
<dbReference type="InterPro" id="IPR058627">
    <property type="entry name" value="MdtA-like_C"/>
</dbReference>
<dbReference type="PANTHER" id="PTHR30469:SF15">
    <property type="entry name" value="HLYD FAMILY OF SECRETION PROTEINS"/>
    <property type="match status" value="1"/>
</dbReference>
<evidence type="ECO:0000259" key="4">
    <source>
        <dbReference type="Pfam" id="PF25954"/>
    </source>
</evidence>
<evidence type="ECO:0000259" key="5">
    <source>
        <dbReference type="Pfam" id="PF25967"/>
    </source>
</evidence>
<organism evidence="7 8">
    <name type="scientific">Microbulbifer echini</name>
    <dbReference type="NCBI Taxonomy" id="1529067"/>
    <lineage>
        <taxon>Bacteria</taxon>
        <taxon>Pseudomonadati</taxon>
        <taxon>Pseudomonadota</taxon>
        <taxon>Gammaproteobacteria</taxon>
        <taxon>Cellvibrionales</taxon>
        <taxon>Microbulbiferaceae</taxon>
        <taxon>Microbulbifer</taxon>
    </lineage>
</organism>
<feature type="domain" description="CusB-like beta-barrel" evidence="4">
    <location>
        <begin position="205"/>
        <end position="274"/>
    </location>
</feature>
<dbReference type="Pfam" id="PF25967">
    <property type="entry name" value="RND-MFP_C"/>
    <property type="match status" value="1"/>
</dbReference>
<gene>
    <name evidence="7" type="ORF">ACCI51_00780</name>
</gene>
<dbReference type="RefSeq" id="WP_371842249.1">
    <property type="nucleotide sequence ID" value="NZ_JBGMEL010000001.1"/>
</dbReference>
<keyword evidence="2" id="KW-0175">Coiled coil</keyword>
<evidence type="ECO:0000313" key="8">
    <source>
        <dbReference type="Proteomes" id="UP001569414"/>
    </source>
</evidence>
<dbReference type="Gene3D" id="1.10.287.470">
    <property type="entry name" value="Helix hairpin bin"/>
    <property type="match status" value="1"/>
</dbReference>
<dbReference type="NCBIfam" id="TIGR01730">
    <property type="entry name" value="RND_mfp"/>
    <property type="match status" value="1"/>
</dbReference>
<keyword evidence="8" id="KW-1185">Reference proteome</keyword>